<dbReference type="PANTHER" id="PTHR42957:SF1">
    <property type="entry name" value="HELICASE MJ1565-RELATED"/>
    <property type="match status" value="1"/>
</dbReference>
<organism evidence="2 3">
    <name type="scientific">Photobacterium damselae subsp. damselae</name>
    <name type="common">Listonella damsela</name>
    <dbReference type="NCBI Taxonomy" id="85581"/>
    <lineage>
        <taxon>Bacteria</taxon>
        <taxon>Pseudomonadati</taxon>
        <taxon>Pseudomonadota</taxon>
        <taxon>Gammaproteobacteria</taxon>
        <taxon>Vibrionales</taxon>
        <taxon>Vibrionaceae</taxon>
        <taxon>Photobacterium</taxon>
    </lineage>
</organism>
<name>A0AAD3WYA1_PHODD</name>
<evidence type="ECO:0000313" key="3">
    <source>
        <dbReference type="Proteomes" id="UP000480943"/>
    </source>
</evidence>
<dbReference type="RefSeq" id="WP_151182317.1">
    <property type="nucleotide sequence ID" value="NZ_VZUQ01000024.1"/>
</dbReference>
<dbReference type="EMBL" id="VZUQ01000024">
    <property type="protein sequence ID" value="KAB1184210.1"/>
    <property type="molecule type" value="Genomic_DNA"/>
</dbReference>
<comment type="caution">
    <text evidence="2">The sequence shown here is derived from an EMBL/GenBank/DDBJ whole genome shotgun (WGS) entry which is preliminary data.</text>
</comment>
<evidence type="ECO:0000313" key="2">
    <source>
        <dbReference type="EMBL" id="KAB1184210.1"/>
    </source>
</evidence>
<feature type="region of interest" description="Disordered" evidence="1">
    <location>
        <begin position="226"/>
        <end position="245"/>
    </location>
</feature>
<evidence type="ECO:0000256" key="1">
    <source>
        <dbReference type="SAM" id="MobiDB-lite"/>
    </source>
</evidence>
<reference evidence="2 3" key="1">
    <citation type="submission" date="2019-09" db="EMBL/GenBank/DDBJ databases">
        <title>Photobacterium damselae subsp. damselae CDC-2227-81, a human clinical isolate.</title>
        <authorList>
            <person name="Osorio C.R."/>
        </authorList>
    </citation>
    <scope>NUCLEOTIDE SEQUENCE [LARGE SCALE GENOMIC DNA]</scope>
    <source>
        <strain evidence="2 3">CDC-2227-81</strain>
    </source>
</reference>
<feature type="compositionally biased region" description="Low complexity" evidence="1">
    <location>
        <begin position="226"/>
        <end position="237"/>
    </location>
</feature>
<dbReference type="PANTHER" id="PTHR42957">
    <property type="entry name" value="HELICASE MJ1565-RELATED"/>
    <property type="match status" value="1"/>
</dbReference>
<dbReference type="InterPro" id="IPR027417">
    <property type="entry name" value="P-loop_NTPase"/>
</dbReference>
<accession>A0AAD3WYA1</accession>
<dbReference type="Gene3D" id="3.40.50.300">
    <property type="entry name" value="P-loop containing nucleotide triphosphate hydrolases"/>
    <property type="match status" value="2"/>
</dbReference>
<dbReference type="SUPFAM" id="SSF52540">
    <property type="entry name" value="P-loop containing nucleoside triphosphate hydrolases"/>
    <property type="match status" value="1"/>
</dbReference>
<dbReference type="Proteomes" id="UP000480943">
    <property type="component" value="Unassembled WGS sequence"/>
</dbReference>
<protein>
    <submittedName>
        <fullName evidence="2">DUF87 domain-containing protein</fullName>
    </submittedName>
</protein>
<proteinExistence type="predicted"/>
<gene>
    <name evidence="2" type="ORF">F6450_02565</name>
</gene>
<dbReference type="AlphaFoldDB" id="A0AAD3WYA1"/>
<sequence>MNNNKLSVQQDITIKEFSNDTCIIGKQTEEFLHLVYPAYFVDSYNVEQHLDSDSTLQLDGMTYFRISSCSVETVDKAFEAINEKIEKLFTALHSIGVSIAYGLVSRNGVTNLVLGIYSCRDVETVESITQGMLSGIEMESYTPNFFGEKNSSMSFGILSGVPSLYLRDQKQTFSLSSIMRSLNGHDYTVMFLAKPLSMQRVTQDISSLITVRDKAFAVSKRNMSRSSSYSETSSHTTNVNDGKNSVAGQIGGGGGSLAGMALGTMILPGVGTMIGAGVGAGLGTIIGNVVGGGKTHSDGYSDSVSKAITDGENISVDIQNGFALELINYADKAIERLKSGQNNGIWQVAITYSADSDVSKNIIKACLCGELSKPDPDQLPLLAFEPSSSSGDVLRIPNFLGNETKNPLCSVINSSELGLLCTVPTESVPDFELRIEKVYPLSRSLLDLNSIRIGNVADGKKAIKNMPFTLSTLDLNKHTFVCGITGSGKTTTVKKILTEVKKPFLVIESAKKEYRNLAIDSIVYTLGKPELNCPQINPFYIMPGVSPQTHIDYLKDLFNASFSFYGPMPYILEKCLHTIYENKGWDLTLGYHPMLVNNKSEVDFFNIEYTKKKYSLASHKYLFPTMQELKDEIARYIEDELKYDGEVAGNVKTAIKVRLENLCVGAKGFTFNTNEYLDFSELLEKNVVFELEGLADDSDKAFSVGLLVIFINEYRQIAKEIGGNKNAELKHLLVIEEAHRLLKNVDTERSTETAGNPKGKAVEHFTNMIAEMRSYGQGVIVAEQIPSKLAPDVIKNSSTKIVQRIVSADDQQIIANTIGISAEDALQLGSLEAGYAFCHKEGMSLPTTVKISDKVIGDDGSEQELDVFVSDEGLYNKNNERFYHINISTIRNALGSDDIAKRNILSLMNTLFIESADIGVSSCNDIRKQFNSILVQKGVSLVLCRDSMQIVADYMADVMLGMIVRGVYCVNDLPTDELIFELKDALSLPTVEKIYKIKERLSKLYNQDTAKFAKQNIVLLLKCSLKSTTDIRASANEYFSQVTPNTLNEIVVAVKGDCTV</sequence>
<dbReference type="InterPro" id="IPR008571">
    <property type="entry name" value="HerA-like"/>
</dbReference>